<evidence type="ECO:0000313" key="3">
    <source>
        <dbReference type="EMBL" id="TFD30209.1"/>
    </source>
</evidence>
<comment type="caution">
    <text evidence="3">The sequence shown here is derived from an EMBL/GenBank/DDBJ whole genome shotgun (WGS) entry which is preliminary data.</text>
</comment>
<proteinExistence type="predicted"/>
<gene>
    <name evidence="3" type="ORF">E3T49_08470</name>
</gene>
<evidence type="ECO:0000256" key="1">
    <source>
        <dbReference type="SAM" id="Phobius"/>
    </source>
</evidence>
<keyword evidence="1" id="KW-0812">Transmembrane</keyword>
<protein>
    <submittedName>
        <fullName evidence="3">DUF4350 domain-containing protein</fullName>
    </submittedName>
</protein>
<name>A0A4Y8JZ24_9MICO</name>
<dbReference type="EMBL" id="SOHA01000024">
    <property type="protein sequence ID" value="TFD30209.1"/>
    <property type="molecule type" value="Genomic_DNA"/>
</dbReference>
<keyword evidence="1" id="KW-0472">Membrane</keyword>
<evidence type="ECO:0000313" key="4">
    <source>
        <dbReference type="Proteomes" id="UP000297472"/>
    </source>
</evidence>
<feature type="domain" description="DUF4350" evidence="2">
    <location>
        <begin position="63"/>
        <end position="238"/>
    </location>
</feature>
<keyword evidence="1" id="KW-1133">Transmembrane helix</keyword>
<accession>A0A4Y8JZ24</accession>
<keyword evidence="4" id="KW-1185">Reference proteome</keyword>
<dbReference type="OrthoDB" id="5241668at2"/>
<dbReference type="RefSeq" id="WP_134424502.1">
    <property type="nucleotide sequence ID" value="NZ_SOHA01000024.1"/>
</dbReference>
<dbReference type="InterPro" id="IPR025646">
    <property type="entry name" value="DUF4350"/>
</dbReference>
<dbReference type="Pfam" id="PF14258">
    <property type="entry name" value="DUF4350"/>
    <property type="match status" value="1"/>
</dbReference>
<reference evidence="3 4" key="1">
    <citation type="submission" date="2019-03" db="EMBL/GenBank/DDBJ databases">
        <title>Genomics of glacier-inhabiting Cryobacterium strains.</title>
        <authorList>
            <person name="Liu Q."/>
            <person name="Xin Y.-H."/>
        </authorList>
    </citation>
    <scope>NUCLEOTIDE SEQUENCE [LARGE SCALE GENOMIC DNA]</scope>
    <source>
        <strain evidence="3 4">TMT1-51</strain>
    </source>
</reference>
<dbReference type="Proteomes" id="UP000297472">
    <property type="component" value="Unassembled WGS sequence"/>
</dbReference>
<organism evidence="3 4">
    <name type="scientific">Cryobacterium cryoconiti</name>
    <dbReference type="NCBI Taxonomy" id="1259239"/>
    <lineage>
        <taxon>Bacteria</taxon>
        <taxon>Bacillati</taxon>
        <taxon>Actinomycetota</taxon>
        <taxon>Actinomycetes</taxon>
        <taxon>Micrococcales</taxon>
        <taxon>Microbacteriaceae</taxon>
        <taxon>Cryobacterium</taxon>
    </lineage>
</organism>
<dbReference type="AlphaFoldDB" id="A0A4Y8JZ24"/>
<evidence type="ECO:0000259" key="2">
    <source>
        <dbReference type="Pfam" id="PF14258"/>
    </source>
</evidence>
<sequence length="411" mass="42280">MSLLKQAPSEPPAENAVATTPTLRAAGRRARFWLVAGAGALLVAVVSTVLAVGGADGEPLAADSATPVGARALVEVLRQQGVIVTAADSLDEARTLTSAAGDPTVFFFDPDGLLSADQLTAMARLAPRTIVASPDFLTLQTLAPAAGFGGVSQATASPARCTLPAAVKADTVSPGGPTLTIPAEADGLTGCFPSGDNAYALIQTAASDRTLTLLADGTLFNNERIIEAGNAALALNLLGAGDELIWYLPTIADVPGTGSPSLGELTPGWVTPTLVLLVLVTVAAAVWRGRRFGPLVAENLPVTVRASETMEGRARLYARSNARLRALDALRVGAVQRLAGQVGLSRLATLDEVIVLVASVTDRPSGEVRLVLVDAIPATDAELVALSDRILELERATARATTPLPPERMDS</sequence>
<feature type="transmembrane region" description="Helical" evidence="1">
    <location>
        <begin position="32"/>
        <end position="55"/>
    </location>
</feature>